<gene>
    <name evidence="1" type="ORF">KPL71_008136</name>
</gene>
<evidence type="ECO:0000313" key="2">
    <source>
        <dbReference type="Proteomes" id="UP000829398"/>
    </source>
</evidence>
<sequence length="472" mass="54090">MVQPSSKPEEPSTSIPVVDESDDENADQGSSQTEPIPPNRPVPETSSKPSSTQWFTFDDIPRHKWPARHQEFAAWVGVQMTRPNAQSQTVLREFCSRFTALKHVFIASLPPELQPELQRQLTAFNLDIANISLGKIFQLTMLCLDRLCEQKDFFKDLIENKQPFASACKKPYLKIQCKDDKKCTCSTKKKSHFHKHSHRSFSSKKIKKPYRDFKKNDPSQFRKKKHNCCSICKKRGHFGQNYPNKSAKAVRLIQHLQKSSILLDHEDVESNFSEQTEYDDHTTFILTESTDDSEIDEISVISTVQEINQVHSKPTAPSVKLSVLPSKYHKPIPVIGFLNTGAQHNMLNPTVLPHSCWENHTEFFKAANGEILKTSLITKKPIGIQFFPNCIMWQKIVSSDLPDKDLLIGFDILHLVKNLHITPTGIRFKQMFLPYTDILRMYTLSDTTPLYASITQKLLQFCPENHSQFSHP</sequence>
<reference evidence="2" key="1">
    <citation type="journal article" date="2023" name="Hortic. Res.">
        <title>A chromosome-level phased genome enabling allele-level studies in sweet orange: a case study on citrus Huanglongbing tolerance.</title>
        <authorList>
            <person name="Wu B."/>
            <person name="Yu Q."/>
            <person name="Deng Z."/>
            <person name="Duan Y."/>
            <person name="Luo F."/>
            <person name="Gmitter F. Jr."/>
        </authorList>
    </citation>
    <scope>NUCLEOTIDE SEQUENCE [LARGE SCALE GENOMIC DNA]</scope>
    <source>
        <strain evidence="2">cv. Valencia</strain>
    </source>
</reference>
<proteinExistence type="predicted"/>
<comment type="caution">
    <text evidence="1">The sequence shown here is derived from an EMBL/GenBank/DDBJ whole genome shotgun (WGS) entry which is preliminary data.</text>
</comment>
<organism evidence="1 2">
    <name type="scientific">Citrus sinensis</name>
    <name type="common">Sweet orange</name>
    <name type="synonym">Citrus aurantium var. sinensis</name>
    <dbReference type="NCBI Taxonomy" id="2711"/>
    <lineage>
        <taxon>Eukaryota</taxon>
        <taxon>Viridiplantae</taxon>
        <taxon>Streptophyta</taxon>
        <taxon>Embryophyta</taxon>
        <taxon>Tracheophyta</taxon>
        <taxon>Spermatophyta</taxon>
        <taxon>Magnoliopsida</taxon>
        <taxon>eudicotyledons</taxon>
        <taxon>Gunneridae</taxon>
        <taxon>Pentapetalae</taxon>
        <taxon>rosids</taxon>
        <taxon>malvids</taxon>
        <taxon>Sapindales</taxon>
        <taxon>Rutaceae</taxon>
        <taxon>Aurantioideae</taxon>
        <taxon>Citrus</taxon>
    </lineage>
</organism>
<evidence type="ECO:0000313" key="1">
    <source>
        <dbReference type="EMBL" id="KAH9780592.1"/>
    </source>
</evidence>
<dbReference type="Proteomes" id="UP000829398">
    <property type="component" value="Chromosome 3"/>
</dbReference>
<name>A0ACB8M4X2_CITSI</name>
<dbReference type="EMBL" id="CM039172">
    <property type="protein sequence ID" value="KAH9780592.1"/>
    <property type="molecule type" value="Genomic_DNA"/>
</dbReference>
<protein>
    <submittedName>
        <fullName evidence="1">Uncharacterized protein</fullName>
    </submittedName>
</protein>
<keyword evidence="2" id="KW-1185">Reference proteome</keyword>
<accession>A0ACB8M4X2</accession>